<organism evidence="2 3">
    <name type="scientific">Magnusiomyces paraingens</name>
    <dbReference type="NCBI Taxonomy" id="2606893"/>
    <lineage>
        <taxon>Eukaryota</taxon>
        <taxon>Fungi</taxon>
        <taxon>Dikarya</taxon>
        <taxon>Ascomycota</taxon>
        <taxon>Saccharomycotina</taxon>
        <taxon>Dipodascomycetes</taxon>
        <taxon>Dipodascales</taxon>
        <taxon>Dipodascaceae</taxon>
        <taxon>Magnusiomyces</taxon>
    </lineage>
</organism>
<evidence type="ECO:0000313" key="2">
    <source>
        <dbReference type="EMBL" id="VVT43804.1"/>
    </source>
</evidence>
<dbReference type="Proteomes" id="UP000398389">
    <property type="component" value="Unassembled WGS sequence"/>
</dbReference>
<keyword evidence="1" id="KW-0175">Coiled coil</keyword>
<reference evidence="2 3" key="1">
    <citation type="submission" date="2019-09" db="EMBL/GenBank/DDBJ databases">
        <authorList>
            <person name="Brejova B."/>
        </authorList>
    </citation>
    <scope>NUCLEOTIDE SEQUENCE [LARGE SCALE GENOMIC DNA]</scope>
</reference>
<dbReference type="RefSeq" id="XP_031850769.1">
    <property type="nucleotide sequence ID" value="XM_031994878.1"/>
</dbReference>
<feature type="coiled-coil region" evidence="1">
    <location>
        <begin position="173"/>
        <end position="200"/>
    </location>
</feature>
<protein>
    <submittedName>
        <fullName evidence="2">Uncharacterized protein</fullName>
    </submittedName>
</protein>
<name>A0A5E8AYN5_9ASCO</name>
<dbReference type="AlphaFoldDB" id="A0A5E8AYN5"/>
<dbReference type="GeneID" id="43578978"/>
<evidence type="ECO:0000313" key="3">
    <source>
        <dbReference type="Proteomes" id="UP000398389"/>
    </source>
</evidence>
<dbReference type="EMBL" id="CABVLU010000001">
    <property type="protein sequence ID" value="VVT43804.1"/>
    <property type="molecule type" value="Genomic_DNA"/>
</dbReference>
<accession>A0A5E8AYN5</accession>
<sequence length="684" mass="79286">MLRRSSQNAFLKLAQNDEQYKFSWGMKSCIYSRPKLLRPLWGEGDGKSSVVTMSEAETKMAYRVLFKEEWIERVKELTINGISQQCCSSESLLQGFNESFISFLETIDWKNEEEMKRFEVPLLMLKKLLKRYTWKQEEIAQKILGTLEAEQMIAVHSGNLCNVMSENWNKLKMEAVKHKVKFVKDQLKEFRERKKSSKSKTHVITENGMQTIEDKGAALALEFLNKQCKAGWSDVQSSWEFVVMNEVGCSLRALTFERLENLLQESLDIFDKNEIRYADDDCYTARESMRRFLFFSQFIEQEAQLYAGLFNHVCVITCRDLDLLHVFEDEEHRIKLLDRIAKNGVHISLSRNEFQKEFDAIMLGNEGTVTDWKYHAELLHEVLQDPRETVELDETLTELGNLCKQMKLHEHKQMNGGSRNAILEYVEECGVSKLGGAFGTFMLSQFRVHEIIDFSLMKMWGGSEELDPDKDDTYSKVSDSDISKDIVYYALLRANMILKNCQYPKRLLSVFLGRHEVRLSPKTMLHIIKEPQNDMANRVRNLRVECSGGPKRLLKKLIPLQKIVREFHEGKFKTRILNEVEGVYLNDEEVDELYEEIAAGSSLVMEKVSKLGLEQEVKELSKAAEIEKRKWNNLVSLTLALWIFDLAAAMASHCLERDPGLNANEKRLTGRGLIAMFQRVYVTK</sequence>
<proteinExistence type="predicted"/>
<evidence type="ECO:0000256" key="1">
    <source>
        <dbReference type="SAM" id="Coils"/>
    </source>
</evidence>
<keyword evidence="3" id="KW-1185">Reference proteome</keyword>
<gene>
    <name evidence="2" type="ORF">SAPINGB_P000154</name>
</gene>